<dbReference type="AlphaFoldDB" id="A0A1Q3FUG6"/>
<name>A0A1Q3FUG6_CULTA</name>
<dbReference type="EMBL" id="GFDL01003838">
    <property type="protein sequence ID" value="JAV31207.1"/>
    <property type="molecule type" value="Transcribed_RNA"/>
</dbReference>
<sequence>MFARSHKSLMLIHHYKSLAKGGIAGSRYPTCLVPFRTWDQRPFRMMSAEPKPPSPEAAPSSDTSKLFVISSSKSAPNLTGEGSSVVNHLPPKPRLDRANGDQQFKVPTWFKDQNWQQLANQGKDRLVAMVGTIFTRETLDHIRNGLMTAWEMSVRTANSIVYWCRVFLDSREYFYLRYYTLLVLENSVHYVRLGFVALMRRVRTTVPKE</sequence>
<feature type="region of interest" description="Disordered" evidence="1">
    <location>
        <begin position="75"/>
        <end position="97"/>
    </location>
</feature>
<proteinExistence type="predicted"/>
<organism evidence="2">
    <name type="scientific">Culex tarsalis</name>
    <name type="common">Encephalitis mosquito</name>
    <dbReference type="NCBI Taxonomy" id="7177"/>
    <lineage>
        <taxon>Eukaryota</taxon>
        <taxon>Metazoa</taxon>
        <taxon>Ecdysozoa</taxon>
        <taxon>Arthropoda</taxon>
        <taxon>Hexapoda</taxon>
        <taxon>Insecta</taxon>
        <taxon>Pterygota</taxon>
        <taxon>Neoptera</taxon>
        <taxon>Endopterygota</taxon>
        <taxon>Diptera</taxon>
        <taxon>Nematocera</taxon>
        <taxon>Culicoidea</taxon>
        <taxon>Culicidae</taxon>
        <taxon>Culicinae</taxon>
        <taxon>Culicini</taxon>
        <taxon>Culex</taxon>
        <taxon>Culex</taxon>
    </lineage>
</organism>
<accession>A0A1Q3FUG6</accession>
<evidence type="ECO:0000256" key="1">
    <source>
        <dbReference type="SAM" id="MobiDB-lite"/>
    </source>
</evidence>
<protein>
    <submittedName>
        <fullName evidence="2">Uncharacterized protein</fullName>
    </submittedName>
</protein>
<evidence type="ECO:0000313" key="2">
    <source>
        <dbReference type="EMBL" id="JAV31207.1"/>
    </source>
</evidence>
<reference evidence="2" key="1">
    <citation type="submission" date="2017-01" db="EMBL/GenBank/DDBJ databases">
        <title>A deep insight into the sialotranscriptome of adult male and female Cluex tarsalis mosquitoes.</title>
        <authorList>
            <person name="Ribeiro J.M."/>
            <person name="Moreira F."/>
            <person name="Bernard K.A."/>
            <person name="Calvo E."/>
        </authorList>
    </citation>
    <scope>NUCLEOTIDE SEQUENCE</scope>
    <source>
        <strain evidence="2">Kern County</strain>
        <tissue evidence="2">Salivary glands</tissue>
    </source>
</reference>
<feature type="compositionally biased region" description="Polar residues" evidence="1">
    <location>
        <begin position="75"/>
        <end position="86"/>
    </location>
</feature>